<dbReference type="PROSITE" id="PS51007">
    <property type="entry name" value="CYTC"/>
    <property type="match status" value="1"/>
</dbReference>
<organism evidence="7 8">
    <name type="scientific">Candidatus Methylophosphatis roskildensis</name>
    <dbReference type="NCBI Taxonomy" id="2899263"/>
    <lineage>
        <taxon>Bacteria</taxon>
        <taxon>Pseudomonadati</taxon>
        <taxon>Pseudomonadota</taxon>
        <taxon>Betaproteobacteria</taxon>
        <taxon>Nitrosomonadales</taxon>
        <taxon>Sterolibacteriaceae</taxon>
        <taxon>Candidatus Methylophosphatis</taxon>
    </lineage>
</organism>
<keyword evidence="3 4" id="KW-0408">Iron</keyword>
<feature type="chain" id="PRO_5039050427" evidence="5">
    <location>
        <begin position="26"/>
        <end position="103"/>
    </location>
</feature>
<evidence type="ECO:0000259" key="6">
    <source>
        <dbReference type="PROSITE" id="PS51007"/>
    </source>
</evidence>
<dbReference type="SUPFAM" id="SSF46626">
    <property type="entry name" value="Cytochrome c"/>
    <property type="match status" value="1"/>
</dbReference>
<keyword evidence="1 4" id="KW-0349">Heme</keyword>
<protein>
    <submittedName>
        <fullName evidence="7">Cytochrome C</fullName>
    </submittedName>
</protein>
<dbReference type="GO" id="GO:0020037">
    <property type="term" value="F:heme binding"/>
    <property type="evidence" value="ECO:0007669"/>
    <property type="project" value="InterPro"/>
</dbReference>
<feature type="domain" description="Cytochrome c" evidence="6">
    <location>
        <begin position="21"/>
        <end position="103"/>
    </location>
</feature>
<proteinExistence type="predicted"/>
<evidence type="ECO:0000313" key="7">
    <source>
        <dbReference type="EMBL" id="MBK6975609.1"/>
    </source>
</evidence>
<dbReference type="GO" id="GO:0009055">
    <property type="term" value="F:electron transfer activity"/>
    <property type="evidence" value="ECO:0007669"/>
    <property type="project" value="InterPro"/>
</dbReference>
<dbReference type="Proteomes" id="UP000807785">
    <property type="component" value="Unassembled WGS sequence"/>
</dbReference>
<dbReference type="Gene3D" id="1.10.760.10">
    <property type="entry name" value="Cytochrome c-like domain"/>
    <property type="match status" value="1"/>
</dbReference>
<sequence>MNKTNATALAFAAGFAGLSPAPAQAGDPNLARNLSATCANCHGTNGRSLGGMESLAGVDKNKLLDKLKAFRSDAKPATIMHQISKGYSEEQLDLIAGWFAAQK</sequence>
<evidence type="ECO:0000256" key="5">
    <source>
        <dbReference type="SAM" id="SignalP"/>
    </source>
</evidence>
<comment type="caution">
    <text evidence="7">The sequence shown here is derived from an EMBL/GenBank/DDBJ whole genome shotgun (WGS) entry which is preliminary data.</text>
</comment>
<reference evidence="7" key="1">
    <citation type="submission" date="2020-10" db="EMBL/GenBank/DDBJ databases">
        <title>Connecting structure to function with the recovery of over 1000 high-quality activated sludge metagenome-assembled genomes encoding full-length rRNA genes using long-read sequencing.</title>
        <authorList>
            <person name="Singleton C.M."/>
            <person name="Petriglieri F."/>
            <person name="Kristensen J.M."/>
            <person name="Kirkegaard R.H."/>
            <person name="Michaelsen T.Y."/>
            <person name="Andersen M.H."/>
            <person name="Karst S.M."/>
            <person name="Dueholm M.S."/>
            <person name="Nielsen P.H."/>
            <person name="Albertsen M."/>
        </authorList>
    </citation>
    <scope>NUCLEOTIDE SEQUENCE</scope>
    <source>
        <strain evidence="7">Bjer_18-Q3-R1-45_BAT3C.347</strain>
    </source>
</reference>
<dbReference type="EMBL" id="JADJEV010000005">
    <property type="protein sequence ID" value="MBK6975609.1"/>
    <property type="molecule type" value="Genomic_DNA"/>
</dbReference>
<name>A0A9D7HNV8_9PROT</name>
<keyword evidence="5" id="KW-0732">Signal</keyword>
<dbReference type="AlphaFoldDB" id="A0A9D7HNV8"/>
<keyword evidence="2 4" id="KW-0479">Metal-binding</keyword>
<dbReference type="Pfam" id="PF00034">
    <property type="entry name" value="Cytochrom_C"/>
    <property type="match status" value="1"/>
</dbReference>
<evidence type="ECO:0000256" key="3">
    <source>
        <dbReference type="ARBA" id="ARBA00023004"/>
    </source>
</evidence>
<dbReference type="InterPro" id="IPR009056">
    <property type="entry name" value="Cyt_c-like_dom"/>
</dbReference>
<evidence type="ECO:0000256" key="4">
    <source>
        <dbReference type="PROSITE-ProRule" id="PRU00433"/>
    </source>
</evidence>
<feature type="signal peptide" evidence="5">
    <location>
        <begin position="1"/>
        <end position="25"/>
    </location>
</feature>
<dbReference type="InterPro" id="IPR036909">
    <property type="entry name" value="Cyt_c-like_dom_sf"/>
</dbReference>
<gene>
    <name evidence="7" type="ORF">IPH26_22570</name>
</gene>
<dbReference type="GO" id="GO:0046872">
    <property type="term" value="F:metal ion binding"/>
    <property type="evidence" value="ECO:0007669"/>
    <property type="project" value="UniProtKB-KW"/>
</dbReference>
<evidence type="ECO:0000256" key="1">
    <source>
        <dbReference type="ARBA" id="ARBA00022617"/>
    </source>
</evidence>
<evidence type="ECO:0000313" key="8">
    <source>
        <dbReference type="Proteomes" id="UP000807785"/>
    </source>
</evidence>
<accession>A0A9D7HNV8</accession>
<evidence type="ECO:0000256" key="2">
    <source>
        <dbReference type="ARBA" id="ARBA00022723"/>
    </source>
</evidence>